<dbReference type="Proteomes" id="UP000225772">
    <property type="component" value="Segment"/>
</dbReference>
<name>A0A219YBB8_9CAUD</name>
<sequence>MNLRAIANAAAQSINPNTPVTVKVSSGYTIDPATRRQVPAYTVETGQANIQALDGKDLKQLDGLNIQGTIRAAYLYGNLAGVVRPDSKGGDLVEFNSQSWLVVKVLETWPDWCKVAIVYQGAAS</sequence>
<proteinExistence type="predicted"/>
<organism evidence="1 2">
    <name type="scientific">Aeromonas phage 51</name>
    <dbReference type="NCBI Taxonomy" id="1932901"/>
    <lineage>
        <taxon>Viruses</taxon>
        <taxon>Duplodnaviria</taxon>
        <taxon>Heunggongvirae</taxon>
        <taxon>Uroviricota</taxon>
        <taxon>Caudoviricetes</taxon>
        <taxon>Popoffvirus</taxon>
        <taxon>Popoffvirus pv56</taxon>
    </lineage>
</organism>
<accession>A0A219YBB8</accession>
<evidence type="ECO:0000313" key="1">
    <source>
        <dbReference type="EMBL" id="APU01288.1"/>
    </source>
</evidence>
<evidence type="ECO:0000313" key="2">
    <source>
        <dbReference type="Proteomes" id="UP000225772"/>
    </source>
</evidence>
<dbReference type="EMBL" id="KY290953">
    <property type="protein sequence ID" value="APU01288.1"/>
    <property type="molecule type" value="Genomic_DNA"/>
</dbReference>
<reference evidence="1 2" key="1">
    <citation type="journal article" date="2017" name="Sci. Rep.">
        <title>Characterization and diversity of phages infecting Aeromonas salmonicida subsp. salmonicida.</title>
        <authorList>
            <person name="Vincent A.T."/>
            <person name="Paquet V.E."/>
            <person name="Bernatchez A."/>
            <person name="Tremblay D.M."/>
            <person name="Moineau S."/>
            <person name="Charette S.J."/>
        </authorList>
    </citation>
    <scope>NUCLEOTIDE SEQUENCE [LARGE SCALE GENOMIC DNA]</scope>
</reference>
<protein>
    <submittedName>
        <fullName evidence="1">Uncharacterized protein</fullName>
    </submittedName>
</protein>